<feature type="domain" description="Pyridine nucleotide-disulphide oxidoreductase dimerisation" evidence="6">
    <location>
        <begin position="338"/>
        <end position="445"/>
    </location>
</feature>
<gene>
    <name evidence="8" type="ORF">NX772_02665</name>
</gene>
<evidence type="ECO:0000313" key="9">
    <source>
        <dbReference type="Proteomes" id="UP001058364"/>
    </source>
</evidence>
<dbReference type="NCBIfam" id="NF004945">
    <property type="entry name" value="PRK06292.2-3"/>
    <property type="match status" value="1"/>
</dbReference>
<evidence type="ECO:0000259" key="6">
    <source>
        <dbReference type="Pfam" id="PF02852"/>
    </source>
</evidence>
<proteinExistence type="inferred from homology"/>
<comment type="cofactor">
    <cofactor evidence="1">
        <name>FAD</name>
        <dbReference type="ChEBI" id="CHEBI:57692"/>
    </cofactor>
</comment>
<evidence type="ECO:0000256" key="1">
    <source>
        <dbReference type="ARBA" id="ARBA00001974"/>
    </source>
</evidence>
<dbReference type="Proteomes" id="UP001058364">
    <property type="component" value="Chromosome"/>
</dbReference>
<dbReference type="GO" id="GO:0004148">
    <property type="term" value="F:dihydrolipoyl dehydrogenase (NADH) activity"/>
    <property type="evidence" value="ECO:0007669"/>
    <property type="project" value="UniProtKB-EC"/>
</dbReference>
<dbReference type="InterPro" id="IPR036188">
    <property type="entry name" value="FAD/NAD-bd_sf"/>
</dbReference>
<evidence type="ECO:0000256" key="2">
    <source>
        <dbReference type="ARBA" id="ARBA00007532"/>
    </source>
</evidence>
<dbReference type="InterPro" id="IPR004099">
    <property type="entry name" value="Pyr_nucl-diS_OxRdtase_dimer"/>
</dbReference>
<keyword evidence="5" id="KW-0520">NAD</keyword>
<dbReference type="Pfam" id="PF07992">
    <property type="entry name" value="Pyr_redox_2"/>
    <property type="match status" value="1"/>
</dbReference>
<keyword evidence="8" id="KW-0560">Oxidoreductase</keyword>
<dbReference type="Pfam" id="PF02852">
    <property type="entry name" value="Pyr_redox_dim"/>
    <property type="match status" value="1"/>
</dbReference>
<name>A0ABY5TTJ4_9BACT</name>
<dbReference type="InterPro" id="IPR001100">
    <property type="entry name" value="Pyr_nuc-diS_OxRdtase"/>
</dbReference>
<dbReference type="PIRSF" id="PIRSF000350">
    <property type="entry name" value="Mercury_reductase_MerA"/>
    <property type="match status" value="1"/>
</dbReference>
<dbReference type="InterPro" id="IPR023753">
    <property type="entry name" value="FAD/NAD-binding_dom"/>
</dbReference>
<evidence type="ECO:0000313" key="8">
    <source>
        <dbReference type="EMBL" id="UWD33987.1"/>
    </source>
</evidence>
<evidence type="ECO:0000256" key="3">
    <source>
        <dbReference type="ARBA" id="ARBA00022630"/>
    </source>
</evidence>
<keyword evidence="3" id="KW-0285">Flavoprotein</keyword>
<dbReference type="PANTHER" id="PTHR22912:SF217">
    <property type="entry name" value="DIHYDROLIPOYL DEHYDROGENASE"/>
    <property type="match status" value="1"/>
</dbReference>
<dbReference type="SUPFAM" id="SSF55424">
    <property type="entry name" value="FAD/NAD-linked reductases, dimerisation (C-terminal) domain"/>
    <property type="match status" value="1"/>
</dbReference>
<dbReference type="PRINTS" id="PR00368">
    <property type="entry name" value="FADPNR"/>
</dbReference>
<keyword evidence="9" id="KW-1185">Reference proteome</keyword>
<feature type="domain" description="FAD/NAD(P)-binding" evidence="7">
    <location>
        <begin position="4"/>
        <end position="317"/>
    </location>
</feature>
<keyword evidence="4" id="KW-0274">FAD</keyword>
<dbReference type="EMBL" id="CP103423">
    <property type="protein sequence ID" value="UWD33987.1"/>
    <property type="molecule type" value="Genomic_DNA"/>
</dbReference>
<accession>A0ABY5TTJ4</accession>
<protein>
    <submittedName>
        <fullName evidence="8">Dihydrolipoyl dehydrogenase</fullName>
        <ecNumber evidence="8">1.8.1.4</ecNumber>
    </submittedName>
</protein>
<dbReference type="Gene3D" id="3.30.390.30">
    <property type="match status" value="1"/>
</dbReference>
<evidence type="ECO:0000256" key="4">
    <source>
        <dbReference type="ARBA" id="ARBA00022827"/>
    </source>
</evidence>
<dbReference type="EC" id="1.8.1.4" evidence="8"/>
<evidence type="ECO:0000256" key="5">
    <source>
        <dbReference type="ARBA" id="ARBA00023027"/>
    </source>
</evidence>
<dbReference type="InterPro" id="IPR050151">
    <property type="entry name" value="Class-I_Pyr_Nuc-Dis_Oxidored"/>
</dbReference>
<dbReference type="Gene3D" id="3.50.50.60">
    <property type="entry name" value="FAD/NAD(P)-binding domain"/>
    <property type="match status" value="2"/>
</dbReference>
<comment type="similarity">
    <text evidence="2">Belongs to the class-I pyridine nucleotide-disulfide oxidoreductase family.</text>
</comment>
<dbReference type="InterPro" id="IPR016156">
    <property type="entry name" value="FAD/NAD-linked_Rdtase_dimer_sf"/>
</dbReference>
<reference evidence="8" key="1">
    <citation type="submission" date="2022-08" db="EMBL/GenBank/DDBJ databases">
        <title>Complete genome sequence of Mycoplasma molare type strain H 542.</title>
        <authorList>
            <person name="Spergser J."/>
        </authorList>
    </citation>
    <scope>NUCLEOTIDE SEQUENCE</scope>
    <source>
        <strain evidence="8">H 542</strain>
    </source>
</reference>
<dbReference type="PANTHER" id="PTHR22912">
    <property type="entry name" value="DISULFIDE OXIDOREDUCTASE"/>
    <property type="match status" value="1"/>
</dbReference>
<evidence type="ECO:0000259" key="7">
    <source>
        <dbReference type="Pfam" id="PF07992"/>
    </source>
</evidence>
<dbReference type="SUPFAM" id="SSF51905">
    <property type="entry name" value="FAD/NAD(P)-binding domain"/>
    <property type="match status" value="1"/>
</dbReference>
<sequence length="456" mass="51322">MKKYDVVVLGGGPGGYSLAGILANNGKSVALIEERDLGGTCVNRGCISTKTLIKSAKVYETIKKSNEFGIYSKNKHFHLPEIQKRRKDNKSLLNTNIENSLLSSNVTIYKEHGEVIESNTIQLENEQIKFEKLVLATGSRNRKLDLPGFEKGISEGKIIDSDKALELEKLPESMTIIGSGPISLEFAYFYSTLGVKITILEARNFMGNFDLDLQKNVKQYLIDRNITIHENARILEYKNNELLVEIDNKIQSFDDEIILVAIGRIANNESFKNLNVELNQNGFVKVNDKMETNVKNVYALGDLTGIMLLSTVAYKTGDIVAKNILNKEINEKINPKFVPWSTYLNPEFSGVGYTEQELINNKIEYNALIIPAKALPRAHADGLDLKNGFVKFLIEKNTNKILGSFMFLKGSHLIINEIAHAMQNNISFDQLQQNSYTHPTIIESIYYATRNLVFKK</sequence>
<dbReference type="PRINTS" id="PR00411">
    <property type="entry name" value="PNDRDTASEI"/>
</dbReference>
<dbReference type="RefSeq" id="WP_027123387.1">
    <property type="nucleotide sequence ID" value="NZ_CP103423.1"/>
</dbReference>
<organism evidence="8 9">
    <name type="scientific">Mesomycoplasma molare</name>
    <dbReference type="NCBI Taxonomy" id="171288"/>
    <lineage>
        <taxon>Bacteria</taxon>
        <taxon>Bacillati</taxon>
        <taxon>Mycoplasmatota</taxon>
        <taxon>Mycoplasmoidales</taxon>
        <taxon>Metamycoplasmataceae</taxon>
        <taxon>Mesomycoplasma</taxon>
    </lineage>
</organism>